<dbReference type="STRING" id="33114.A0A2G2VIB7"/>
<gene>
    <name evidence="3" type="ORF">CQW23_29050</name>
</gene>
<dbReference type="AlphaFoldDB" id="A0A2G2VIB7"/>
<dbReference type="InterPro" id="IPR032675">
    <property type="entry name" value="LRR_dom_sf"/>
</dbReference>
<name>A0A2G2VIB7_CAPBA</name>
<organism evidence="3 4">
    <name type="scientific">Capsicum baccatum</name>
    <name type="common">Peruvian pepper</name>
    <dbReference type="NCBI Taxonomy" id="33114"/>
    <lineage>
        <taxon>Eukaryota</taxon>
        <taxon>Viridiplantae</taxon>
        <taxon>Streptophyta</taxon>
        <taxon>Embryophyta</taxon>
        <taxon>Tracheophyta</taxon>
        <taxon>Spermatophyta</taxon>
        <taxon>Magnoliopsida</taxon>
        <taxon>eudicotyledons</taxon>
        <taxon>Gunneridae</taxon>
        <taxon>Pentapetalae</taxon>
        <taxon>asterids</taxon>
        <taxon>lamiids</taxon>
        <taxon>Solanales</taxon>
        <taxon>Solanaceae</taxon>
        <taxon>Solanoideae</taxon>
        <taxon>Capsiceae</taxon>
        <taxon>Capsicum</taxon>
    </lineage>
</organism>
<reference evidence="4" key="2">
    <citation type="journal article" date="2017" name="J. Anim. Genet.">
        <title>Multiple reference genome sequences of hot pepper reveal the massive evolution of plant disease resistance genes by retroduplication.</title>
        <authorList>
            <person name="Kim S."/>
            <person name="Park J."/>
            <person name="Yeom S.-I."/>
            <person name="Kim Y.-M."/>
            <person name="Seo E."/>
            <person name="Kim K.-T."/>
            <person name="Kim M.-S."/>
            <person name="Lee J.M."/>
            <person name="Cheong K."/>
            <person name="Shin H.-S."/>
            <person name="Kim S.-B."/>
            <person name="Han K."/>
            <person name="Lee J."/>
            <person name="Park M."/>
            <person name="Lee H.-A."/>
            <person name="Lee H.-Y."/>
            <person name="Lee Y."/>
            <person name="Oh S."/>
            <person name="Lee J.H."/>
            <person name="Choi E."/>
            <person name="Choi E."/>
            <person name="Lee S.E."/>
            <person name="Jeon J."/>
            <person name="Kim H."/>
            <person name="Choi G."/>
            <person name="Song H."/>
            <person name="Lee J."/>
            <person name="Lee S.-C."/>
            <person name="Kwon J.-K."/>
            <person name="Lee H.-Y."/>
            <person name="Koo N."/>
            <person name="Hong Y."/>
            <person name="Kim R.W."/>
            <person name="Kang W.-H."/>
            <person name="Huh J.H."/>
            <person name="Kang B.-C."/>
            <person name="Yang T.-J."/>
            <person name="Lee Y.-H."/>
            <person name="Bennetzen J.L."/>
            <person name="Choi D."/>
        </authorList>
    </citation>
    <scope>NUCLEOTIDE SEQUENCE [LARGE SCALE GENOMIC DNA]</scope>
    <source>
        <strain evidence="4">cv. PBC81</strain>
    </source>
</reference>
<feature type="domain" description="Disease resistance R13L4/SHOC-2-like LRR" evidence="2">
    <location>
        <begin position="3"/>
        <end position="211"/>
    </location>
</feature>
<dbReference type="OrthoDB" id="611536at2759"/>
<dbReference type="SUPFAM" id="SSF52058">
    <property type="entry name" value="L domain-like"/>
    <property type="match status" value="1"/>
</dbReference>
<sequence length="285" mass="32820">MWKLKHLRHLNLSHIRLDMPKHSDRYSLPKLLTLWGLSVDDKIPVKNGLDQLCHLREAGITFCLNNCKDLLNWISGLTSLQSLRLRSKNDVGHPSHFGGKPLSLSSLSKLSHLNLLGKLPKLPENLPQGLKVLTLSLSKLTEDPMPILGKLRQLNVLRLLSDSYMGKKMVCPQGGFEELRVLKLWNLKNLEEWNMEERSMEKLKEINIRCCNKLMSIPSGLMKQRSLKELVITNMHEEFIQTIKRLMRNRDVILTHKDYIFTPLPWEHANHTSDGVHSMASHINV</sequence>
<dbReference type="EMBL" id="MLFT02000012">
    <property type="protein sequence ID" value="PHT32713.1"/>
    <property type="molecule type" value="Genomic_DNA"/>
</dbReference>
<dbReference type="PANTHER" id="PTHR15140:SF37">
    <property type="entry name" value="UBIQUITIN-LIKE DOMAIN-CONTAINING PROTEIN"/>
    <property type="match status" value="1"/>
</dbReference>
<dbReference type="Gene3D" id="3.80.10.10">
    <property type="entry name" value="Ribonuclease Inhibitor"/>
    <property type="match status" value="1"/>
</dbReference>
<dbReference type="Pfam" id="PF23598">
    <property type="entry name" value="LRR_14"/>
    <property type="match status" value="1"/>
</dbReference>
<evidence type="ECO:0000256" key="1">
    <source>
        <dbReference type="ARBA" id="ARBA00022737"/>
    </source>
</evidence>
<accession>A0A2G2VIB7</accession>
<dbReference type="PANTHER" id="PTHR15140">
    <property type="entry name" value="TUBULIN-SPECIFIC CHAPERONE E"/>
    <property type="match status" value="1"/>
</dbReference>
<evidence type="ECO:0000259" key="2">
    <source>
        <dbReference type="Pfam" id="PF23598"/>
    </source>
</evidence>
<evidence type="ECO:0000313" key="3">
    <source>
        <dbReference type="EMBL" id="PHT32713.1"/>
    </source>
</evidence>
<evidence type="ECO:0000313" key="4">
    <source>
        <dbReference type="Proteomes" id="UP000224567"/>
    </source>
</evidence>
<reference evidence="3 4" key="1">
    <citation type="journal article" date="2017" name="Genome Biol.">
        <title>New reference genome sequences of hot pepper reveal the massive evolution of plant disease-resistance genes by retroduplication.</title>
        <authorList>
            <person name="Kim S."/>
            <person name="Park J."/>
            <person name="Yeom S.I."/>
            <person name="Kim Y.M."/>
            <person name="Seo E."/>
            <person name="Kim K.T."/>
            <person name="Kim M.S."/>
            <person name="Lee J.M."/>
            <person name="Cheong K."/>
            <person name="Shin H.S."/>
            <person name="Kim S.B."/>
            <person name="Han K."/>
            <person name="Lee J."/>
            <person name="Park M."/>
            <person name="Lee H.A."/>
            <person name="Lee H.Y."/>
            <person name="Lee Y."/>
            <person name="Oh S."/>
            <person name="Lee J.H."/>
            <person name="Choi E."/>
            <person name="Choi E."/>
            <person name="Lee S.E."/>
            <person name="Jeon J."/>
            <person name="Kim H."/>
            <person name="Choi G."/>
            <person name="Song H."/>
            <person name="Lee J."/>
            <person name="Lee S.C."/>
            <person name="Kwon J.K."/>
            <person name="Lee H.Y."/>
            <person name="Koo N."/>
            <person name="Hong Y."/>
            <person name="Kim R.W."/>
            <person name="Kang W.H."/>
            <person name="Huh J.H."/>
            <person name="Kang B.C."/>
            <person name="Yang T.J."/>
            <person name="Lee Y.H."/>
            <person name="Bennetzen J.L."/>
            <person name="Choi D."/>
        </authorList>
    </citation>
    <scope>NUCLEOTIDE SEQUENCE [LARGE SCALE GENOMIC DNA]</scope>
    <source>
        <strain evidence="4">cv. PBC81</strain>
    </source>
</reference>
<keyword evidence="1" id="KW-0677">Repeat</keyword>
<dbReference type="InterPro" id="IPR055414">
    <property type="entry name" value="LRR_R13L4/SHOC2-like"/>
</dbReference>
<keyword evidence="4" id="KW-1185">Reference proteome</keyword>
<dbReference type="Proteomes" id="UP000224567">
    <property type="component" value="Unassembled WGS sequence"/>
</dbReference>
<proteinExistence type="predicted"/>
<protein>
    <recommendedName>
        <fullName evidence="2">Disease resistance R13L4/SHOC-2-like LRR domain-containing protein</fullName>
    </recommendedName>
</protein>
<comment type="caution">
    <text evidence="3">The sequence shown here is derived from an EMBL/GenBank/DDBJ whole genome shotgun (WGS) entry which is preliminary data.</text>
</comment>